<gene>
    <name evidence="1" type="ORF">ABC974_12140</name>
</gene>
<proteinExistence type="predicted"/>
<comment type="caution">
    <text evidence="1">The sequence shown here is derived from an EMBL/GenBank/DDBJ whole genome shotgun (WGS) entry which is preliminary data.</text>
</comment>
<accession>A0ABU9Y3J8</accession>
<keyword evidence="2" id="KW-1185">Reference proteome</keyword>
<name>A0ABU9Y3J8_9SPHN</name>
<dbReference type="Proteomes" id="UP001419910">
    <property type="component" value="Unassembled WGS sequence"/>
</dbReference>
<protein>
    <recommendedName>
        <fullName evidence="3">DUF4164 family protein</fullName>
    </recommendedName>
</protein>
<organism evidence="1 2">
    <name type="scientific">Sphingomonas oligophenolica</name>
    <dbReference type="NCBI Taxonomy" id="301154"/>
    <lineage>
        <taxon>Bacteria</taxon>
        <taxon>Pseudomonadati</taxon>
        <taxon>Pseudomonadota</taxon>
        <taxon>Alphaproteobacteria</taxon>
        <taxon>Sphingomonadales</taxon>
        <taxon>Sphingomonadaceae</taxon>
        <taxon>Sphingomonas</taxon>
    </lineage>
</organism>
<evidence type="ECO:0008006" key="3">
    <source>
        <dbReference type="Google" id="ProtNLM"/>
    </source>
</evidence>
<dbReference type="EMBL" id="JBDIME010000009">
    <property type="protein sequence ID" value="MEN2790379.1"/>
    <property type="molecule type" value="Genomic_DNA"/>
</dbReference>
<sequence length="62" mass="6577">MADETPPPALDRIDRAIARIEAALAARARATEDALRRHATLRARMEEAVAALDDVIARGGGA</sequence>
<evidence type="ECO:0000313" key="1">
    <source>
        <dbReference type="EMBL" id="MEN2790379.1"/>
    </source>
</evidence>
<dbReference type="RefSeq" id="WP_343889412.1">
    <property type="nucleotide sequence ID" value="NZ_BAAAEH010000021.1"/>
</dbReference>
<evidence type="ECO:0000313" key="2">
    <source>
        <dbReference type="Proteomes" id="UP001419910"/>
    </source>
</evidence>
<reference evidence="1 2" key="1">
    <citation type="submission" date="2024-05" db="EMBL/GenBank/DDBJ databases">
        <authorList>
            <person name="Liu Q."/>
            <person name="Xin Y.-H."/>
        </authorList>
    </citation>
    <scope>NUCLEOTIDE SEQUENCE [LARGE SCALE GENOMIC DNA]</scope>
    <source>
        <strain evidence="1 2">CGMCC 1.10181</strain>
    </source>
</reference>